<feature type="compositionally biased region" description="Polar residues" evidence="1">
    <location>
        <begin position="195"/>
        <end position="224"/>
    </location>
</feature>
<keyword evidence="3" id="KW-1185">Reference proteome</keyword>
<accession>A0A9Q1IPS3</accession>
<name>A0A9Q1IPS3_SYNKA</name>
<feature type="compositionally biased region" description="Basic residues" evidence="1">
    <location>
        <begin position="120"/>
        <end position="132"/>
    </location>
</feature>
<evidence type="ECO:0000313" key="3">
    <source>
        <dbReference type="Proteomes" id="UP001152622"/>
    </source>
</evidence>
<feature type="compositionally biased region" description="Polar residues" evidence="1">
    <location>
        <begin position="86"/>
        <end position="100"/>
    </location>
</feature>
<feature type="region of interest" description="Disordered" evidence="1">
    <location>
        <begin position="73"/>
        <end position="224"/>
    </location>
</feature>
<feature type="compositionally biased region" description="Polar residues" evidence="1">
    <location>
        <begin position="141"/>
        <end position="156"/>
    </location>
</feature>
<evidence type="ECO:0000256" key="1">
    <source>
        <dbReference type="SAM" id="MobiDB-lite"/>
    </source>
</evidence>
<dbReference type="EMBL" id="JAINUF010000010">
    <property type="protein sequence ID" value="KAJ8347897.1"/>
    <property type="molecule type" value="Genomic_DNA"/>
</dbReference>
<protein>
    <submittedName>
        <fullName evidence="2">Uncharacterized protein</fullName>
    </submittedName>
</protein>
<dbReference type="Proteomes" id="UP001152622">
    <property type="component" value="Chromosome 10"/>
</dbReference>
<proteinExistence type="predicted"/>
<reference evidence="2" key="1">
    <citation type="journal article" date="2023" name="Science">
        <title>Genome structures resolve the early diversification of teleost fishes.</title>
        <authorList>
            <person name="Parey E."/>
            <person name="Louis A."/>
            <person name="Montfort J."/>
            <person name="Bouchez O."/>
            <person name="Roques C."/>
            <person name="Iampietro C."/>
            <person name="Lluch J."/>
            <person name="Castinel A."/>
            <person name="Donnadieu C."/>
            <person name="Desvignes T."/>
            <person name="Floi Bucao C."/>
            <person name="Jouanno E."/>
            <person name="Wen M."/>
            <person name="Mejri S."/>
            <person name="Dirks R."/>
            <person name="Jansen H."/>
            <person name="Henkel C."/>
            <person name="Chen W.J."/>
            <person name="Zahm M."/>
            <person name="Cabau C."/>
            <person name="Klopp C."/>
            <person name="Thompson A.W."/>
            <person name="Robinson-Rechavi M."/>
            <person name="Braasch I."/>
            <person name="Lecointre G."/>
            <person name="Bobe J."/>
            <person name="Postlethwait J.H."/>
            <person name="Berthelot C."/>
            <person name="Roest Crollius H."/>
            <person name="Guiguen Y."/>
        </authorList>
    </citation>
    <scope>NUCLEOTIDE SEQUENCE</scope>
    <source>
        <strain evidence="2">WJC10195</strain>
    </source>
</reference>
<sequence>MPCGYDCGWPMTPSTNDFEKASSPYLLLPSVIQGAPLLVAGSNQDTFPPPSYLHLACCRLTASSFGPAARHLFARGAGEPPGSDVGSRQENPGITTTFSPGQWRYSGTAAREQRESGRRGPIRHSVRGYSHRRRDDGPATRGQSGTLDYISPNHQSQDARRPPSKNAQKGKGHKQASEAGGGVESSHDPKVESTVEVSGQSNASAQVPEVSQGSCLRETVTSSPPECGVPLSRRYHMAAFVTNPNTNPSGLRRKHSPLLQLPIPVFRAHSCLLCKST</sequence>
<organism evidence="2 3">
    <name type="scientific">Synaphobranchus kaupii</name>
    <name type="common">Kaup's arrowtooth eel</name>
    <dbReference type="NCBI Taxonomy" id="118154"/>
    <lineage>
        <taxon>Eukaryota</taxon>
        <taxon>Metazoa</taxon>
        <taxon>Chordata</taxon>
        <taxon>Craniata</taxon>
        <taxon>Vertebrata</taxon>
        <taxon>Euteleostomi</taxon>
        <taxon>Actinopterygii</taxon>
        <taxon>Neopterygii</taxon>
        <taxon>Teleostei</taxon>
        <taxon>Anguilliformes</taxon>
        <taxon>Synaphobranchidae</taxon>
        <taxon>Synaphobranchus</taxon>
    </lineage>
</organism>
<evidence type="ECO:0000313" key="2">
    <source>
        <dbReference type="EMBL" id="KAJ8347897.1"/>
    </source>
</evidence>
<dbReference type="AlphaFoldDB" id="A0A9Q1IPS3"/>
<gene>
    <name evidence="2" type="ORF">SKAU_G00264860</name>
</gene>
<comment type="caution">
    <text evidence="2">The sequence shown here is derived from an EMBL/GenBank/DDBJ whole genome shotgun (WGS) entry which is preliminary data.</text>
</comment>